<evidence type="ECO:0000256" key="3">
    <source>
        <dbReference type="ARBA" id="ARBA00022723"/>
    </source>
</evidence>
<dbReference type="EMBL" id="MLJW01000115">
    <property type="protein sequence ID" value="OIQ98717.1"/>
    <property type="molecule type" value="Genomic_DNA"/>
</dbReference>
<dbReference type="GO" id="GO:0009055">
    <property type="term" value="F:electron transfer activity"/>
    <property type="evidence" value="ECO:0007669"/>
    <property type="project" value="InterPro"/>
</dbReference>
<evidence type="ECO:0000256" key="5">
    <source>
        <dbReference type="ARBA" id="ARBA00023004"/>
    </source>
</evidence>
<dbReference type="InterPro" id="IPR009056">
    <property type="entry name" value="Cyt_c-like_dom"/>
</dbReference>
<dbReference type="InterPro" id="IPR036909">
    <property type="entry name" value="Cyt_c-like_dom_sf"/>
</dbReference>
<keyword evidence="5" id="KW-0408">Iron</keyword>
<dbReference type="Pfam" id="PF00034">
    <property type="entry name" value="Cytochrom_C"/>
    <property type="match status" value="1"/>
</dbReference>
<dbReference type="SUPFAM" id="SSF46626">
    <property type="entry name" value="Cytochrome c"/>
    <property type="match status" value="1"/>
</dbReference>
<dbReference type="PRINTS" id="PR00606">
    <property type="entry name" value="CYTCHROMECID"/>
</dbReference>
<feature type="domain" description="Cytochrome c" evidence="6">
    <location>
        <begin position="20"/>
        <end position="106"/>
    </location>
</feature>
<dbReference type="InterPro" id="IPR002324">
    <property type="entry name" value="Cyt_c_ID"/>
</dbReference>
<gene>
    <name evidence="7" type="ORF">GALL_192180</name>
</gene>
<evidence type="ECO:0000256" key="4">
    <source>
        <dbReference type="ARBA" id="ARBA00022982"/>
    </source>
</evidence>
<keyword evidence="1" id="KW-0813">Transport</keyword>
<dbReference type="AlphaFoldDB" id="A0A1J5SET6"/>
<keyword evidence="3" id="KW-0479">Metal-binding</keyword>
<keyword evidence="4" id="KW-0249">Electron transport</keyword>
<protein>
    <submittedName>
        <fullName evidence="7">Cytochrome c-551</fullName>
    </submittedName>
</protein>
<dbReference type="PROSITE" id="PS51007">
    <property type="entry name" value="CYTC"/>
    <property type="match status" value="1"/>
</dbReference>
<dbReference type="Gene3D" id="1.10.760.10">
    <property type="entry name" value="Cytochrome c-like domain"/>
    <property type="match status" value="1"/>
</dbReference>
<accession>A0A1J5SET6</accession>
<name>A0A1J5SET6_9ZZZZ</name>
<dbReference type="GO" id="GO:0005506">
    <property type="term" value="F:iron ion binding"/>
    <property type="evidence" value="ECO:0007669"/>
    <property type="project" value="InterPro"/>
</dbReference>
<organism evidence="7">
    <name type="scientific">mine drainage metagenome</name>
    <dbReference type="NCBI Taxonomy" id="410659"/>
    <lineage>
        <taxon>unclassified sequences</taxon>
        <taxon>metagenomes</taxon>
        <taxon>ecological metagenomes</taxon>
    </lineage>
</organism>
<dbReference type="GO" id="GO:0020037">
    <property type="term" value="F:heme binding"/>
    <property type="evidence" value="ECO:0007669"/>
    <property type="project" value="InterPro"/>
</dbReference>
<proteinExistence type="predicted"/>
<evidence type="ECO:0000256" key="2">
    <source>
        <dbReference type="ARBA" id="ARBA00022617"/>
    </source>
</evidence>
<evidence type="ECO:0000313" key="7">
    <source>
        <dbReference type="EMBL" id="OIQ98717.1"/>
    </source>
</evidence>
<evidence type="ECO:0000256" key="1">
    <source>
        <dbReference type="ARBA" id="ARBA00022448"/>
    </source>
</evidence>
<reference evidence="7" key="1">
    <citation type="submission" date="2016-10" db="EMBL/GenBank/DDBJ databases">
        <title>Sequence of Gallionella enrichment culture.</title>
        <authorList>
            <person name="Poehlein A."/>
            <person name="Muehling M."/>
            <person name="Daniel R."/>
        </authorList>
    </citation>
    <scope>NUCLEOTIDE SEQUENCE</scope>
</reference>
<sequence>MKSVIISALVATAVVAAAPAMASAGLDLAKKSNCLACHAVDHKVVGPAYRDVAKKYAGDKGAEAKLIAKVEKGGSGVWGAIPMPPNAPQVKAADIKTLVKWILAGAK</sequence>
<keyword evidence="2" id="KW-0349">Heme</keyword>
<comment type="caution">
    <text evidence="7">The sequence shown here is derived from an EMBL/GenBank/DDBJ whole genome shotgun (WGS) entry which is preliminary data.</text>
</comment>
<evidence type="ECO:0000259" key="6">
    <source>
        <dbReference type="PROSITE" id="PS51007"/>
    </source>
</evidence>